<sequence length="26" mass="2747">MGFQPLAAGHELLPPNPNWVCLASAI</sequence>
<dbReference type="AlphaFoldDB" id="A0A0K2TTC1"/>
<protein>
    <submittedName>
        <fullName evidence="1">Uncharacterized protein</fullName>
    </submittedName>
</protein>
<evidence type="ECO:0000313" key="1">
    <source>
        <dbReference type="EMBL" id="CDW29060.1"/>
    </source>
</evidence>
<name>A0A0K2TTC1_LEPSM</name>
<dbReference type="EMBL" id="HACA01011699">
    <property type="protein sequence ID" value="CDW29060.1"/>
    <property type="molecule type" value="Transcribed_RNA"/>
</dbReference>
<accession>A0A0K2TTC1</accession>
<proteinExistence type="predicted"/>
<reference evidence="1" key="1">
    <citation type="submission" date="2014-05" db="EMBL/GenBank/DDBJ databases">
        <authorList>
            <person name="Chronopoulou M."/>
        </authorList>
    </citation>
    <scope>NUCLEOTIDE SEQUENCE</scope>
    <source>
        <tissue evidence="1">Whole organism</tissue>
    </source>
</reference>
<organism evidence="1">
    <name type="scientific">Lepeophtheirus salmonis</name>
    <name type="common">Salmon louse</name>
    <name type="synonym">Caligus salmonis</name>
    <dbReference type="NCBI Taxonomy" id="72036"/>
    <lineage>
        <taxon>Eukaryota</taxon>
        <taxon>Metazoa</taxon>
        <taxon>Ecdysozoa</taxon>
        <taxon>Arthropoda</taxon>
        <taxon>Crustacea</taxon>
        <taxon>Multicrustacea</taxon>
        <taxon>Hexanauplia</taxon>
        <taxon>Copepoda</taxon>
        <taxon>Siphonostomatoida</taxon>
        <taxon>Caligidae</taxon>
        <taxon>Lepeophtheirus</taxon>
    </lineage>
</organism>